<dbReference type="RefSeq" id="XP_001443793.1">
    <property type="nucleotide sequence ID" value="XM_001443756.1"/>
</dbReference>
<dbReference type="HOGENOM" id="CLU_948195_0_0_1"/>
<dbReference type="GeneID" id="5029578"/>
<name>A0D029_PARTE</name>
<proteinExistence type="predicted"/>
<evidence type="ECO:0000313" key="2">
    <source>
        <dbReference type="Proteomes" id="UP000000600"/>
    </source>
</evidence>
<evidence type="ECO:0008006" key="3">
    <source>
        <dbReference type="Google" id="ProtNLM"/>
    </source>
</evidence>
<organism evidence="1 2">
    <name type="scientific">Paramecium tetraurelia</name>
    <dbReference type="NCBI Taxonomy" id="5888"/>
    <lineage>
        <taxon>Eukaryota</taxon>
        <taxon>Sar</taxon>
        <taxon>Alveolata</taxon>
        <taxon>Ciliophora</taxon>
        <taxon>Intramacronucleata</taxon>
        <taxon>Oligohymenophorea</taxon>
        <taxon>Peniculida</taxon>
        <taxon>Parameciidae</taxon>
        <taxon>Paramecium</taxon>
    </lineage>
</organism>
<keyword evidence="2" id="KW-1185">Reference proteome</keyword>
<accession>A0D029</accession>
<dbReference type="Proteomes" id="UP000000600">
    <property type="component" value="Unassembled WGS sequence"/>
</dbReference>
<dbReference type="EMBL" id="CT868238">
    <property type="protein sequence ID" value="CAK76396.1"/>
    <property type="molecule type" value="Genomic_DNA"/>
</dbReference>
<sequence>MVWCSIKVFIEVYSRYMYINLDEIRHHKQSNHVKGGFEQMIKKKNITILETSSSIIIQQYITKNIQVFTDLSRCTINSDLITSKAFQTITIKKPKQLESGYMNTIQQFTFAFRNQLTLRQISDQKCQSYYFSQLIPSSLQNPKTYLVQVKACRIVQEVGQLDQQGQIKKISSFSFSKQSEKILTTGTILLQVYRTDKVQQSSKSELEIKLPEAQKNCIEQKHQPIYLIITNKYLEATSETIYSKDRCLRLLGWLKNQSKKIFKYISSIVKVLQSFQTLPQYEHYDLRLTISACI</sequence>
<reference evidence="1 2" key="1">
    <citation type="journal article" date="2006" name="Nature">
        <title>Global trends of whole-genome duplications revealed by the ciliate Paramecium tetraurelia.</title>
        <authorList>
            <consortium name="Genoscope"/>
            <person name="Aury J.-M."/>
            <person name="Jaillon O."/>
            <person name="Duret L."/>
            <person name="Noel B."/>
            <person name="Jubin C."/>
            <person name="Porcel B.M."/>
            <person name="Segurens B."/>
            <person name="Daubin V."/>
            <person name="Anthouard V."/>
            <person name="Aiach N."/>
            <person name="Arnaiz O."/>
            <person name="Billaut A."/>
            <person name="Beisson J."/>
            <person name="Blanc I."/>
            <person name="Bouhouche K."/>
            <person name="Camara F."/>
            <person name="Duharcourt S."/>
            <person name="Guigo R."/>
            <person name="Gogendeau D."/>
            <person name="Katinka M."/>
            <person name="Keller A.-M."/>
            <person name="Kissmehl R."/>
            <person name="Klotz C."/>
            <person name="Koll F."/>
            <person name="Le Moue A."/>
            <person name="Lepere C."/>
            <person name="Malinsky S."/>
            <person name="Nowacki M."/>
            <person name="Nowak J.K."/>
            <person name="Plattner H."/>
            <person name="Poulain J."/>
            <person name="Ruiz F."/>
            <person name="Serrano V."/>
            <person name="Zagulski M."/>
            <person name="Dessen P."/>
            <person name="Betermier M."/>
            <person name="Weissenbach J."/>
            <person name="Scarpelli C."/>
            <person name="Schachter V."/>
            <person name="Sperling L."/>
            <person name="Meyer E."/>
            <person name="Cohen J."/>
            <person name="Wincker P."/>
        </authorList>
    </citation>
    <scope>NUCLEOTIDE SEQUENCE [LARGE SCALE GENOMIC DNA]</scope>
    <source>
        <strain evidence="1 2">Stock d4-2</strain>
    </source>
</reference>
<gene>
    <name evidence="1" type="ORF">GSPATT00039144001</name>
</gene>
<dbReference type="KEGG" id="ptm:GSPATT00039144001"/>
<protein>
    <recommendedName>
        <fullName evidence="3">Macroglobulin domain-containing protein</fullName>
    </recommendedName>
</protein>
<evidence type="ECO:0000313" key="1">
    <source>
        <dbReference type="EMBL" id="CAK76396.1"/>
    </source>
</evidence>
<dbReference type="AlphaFoldDB" id="A0D029"/>
<dbReference type="InParanoid" id="A0D029"/>